<dbReference type="SFLD" id="SFLDG01140">
    <property type="entry name" value="C2.B:_Phosphomannomutase_and_P"/>
    <property type="match status" value="1"/>
</dbReference>
<dbReference type="Gene3D" id="3.90.1070.10">
    <property type="match status" value="1"/>
</dbReference>
<dbReference type="RefSeq" id="WP_155306827.1">
    <property type="nucleotide sequence ID" value="NZ_AP021875.1"/>
</dbReference>
<dbReference type="NCBIfam" id="TIGR01484">
    <property type="entry name" value="HAD-SF-IIB"/>
    <property type="match status" value="1"/>
</dbReference>
<name>A0A5K7ZBN5_9BACT</name>
<dbReference type="SUPFAM" id="SSF56784">
    <property type="entry name" value="HAD-like"/>
    <property type="match status" value="1"/>
</dbReference>
<dbReference type="Gene3D" id="3.40.50.1000">
    <property type="entry name" value="HAD superfamily/HAD-like"/>
    <property type="match status" value="1"/>
</dbReference>
<dbReference type="SFLD" id="SFLDG01141">
    <property type="entry name" value="C2.B.1:_Sucrose_Phosphatase_Li"/>
    <property type="match status" value="1"/>
</dbReference>
<gene>
    <name evidence="3" type="ORF">DSCW_55820</name>
</gene>
<dbReference type="EMBL" id="AP021875">
    <property type="protein sequence ID" value="BBO78165.1"/>
    <property type="molecule type" value="Genomic_DNA"/>
</dbReference>
<dbReference type="AlphaFoldDB" id="A0A5K7ZBN5"/>
<dbReference type="InterPro" id="IPR023214">
    <property type="entry name" value="HAD_sf"/>
</dbReference>
<dbReference type="InterPro" id="IPR006380">
    <property type="entry name" value="SPP-like_dom"/>
</dbReference>
<keyword evidence="1" id="KW-0378">Hydrolase</keyword>
<sequence>MKTLLLASDLDRTLIPNGAEPESPQARKVLAHLTAHPKLRLAYVSGRDKRLVDQAIKEYELPEPDFVIGDVGTTMYRVIGGRWLANSVWQEEIGQNWRGSGHDDIVRMLKDLEIDDFRLQPPEKQNRYKVSYFTSFSNGTQQLEDKIAGILEDRGIVANVIWSRDEEARCGLLDILPRRANKLEAIRFLMAEERLNESRVVFAGDSGNDLDVLTSGLPAILVNNASKSLRQTALERLSQNGMADQLYPARGGWGQMNGNYAAGVIEGVVHFFPETAAWLKSVLS</sequence>
<dbReference type="SFLD" id="SFLDS00003">
    <property type="entry name" value="Haloacid_Dehalogenase"/>
    <property type="match status" value="1"/>
</dbReference>
<keyword evidence="4" id="KW-1185">Reference proteome</keyword>
<dbReference type="Proteomes" id="UP000427769">
    <property type="component" value="Chromosome"/>
</dbReference>
<reference evidence="3 4" key="1">
    <citation type="submission" date="2019-11" db="EMBL/GenBank/DDBJ databases">
        <title>Comparative genomics of hydrocarbon-degrading Desulfosarcina strains.</title>
        <authorList>
            <person name="Watanabe M."/>
            <person name="Kojima H."/>
            <person name="Fukui M."/>
        </authorList>
    </citation>
    <scope>NUCLEOTIDE SEQUENCE [LARGE SCALE GENOMIC DNA]</scope>
    <source>
        <strain evidence="3 4">PP31</strain>
    </source>
</reference>
<dbReference type="InterPro" id="IPR006379">
    <property type="entry name" value="HAD-SF_hydro_IIB"/>
</dbReference>
<evidence type="ECO:0000259" key="2">
    <source>
        <dbReference type="Pfam" id="PF05116"/>
    </source>
</evidence>
<accession>A0A5K7ZBN5</accession>
<dbReference type="KEGG" id="dwd:DSCW_55820"/>
<dbReference type="PANTHER" id="PTHR46521">
    <property type="entry name" value="SUCROSE-PHOSPHATASE 2-RELATED"/>
    <property type="match status" value="1"/>
</dbReference>
<organism evidence="3 4">
    <name type="scientific">Desulfosarcina widdelii</name>
    <dbReference type="NCBI Taxonomy" id="947919"/>
    <lineage>
        <taxon>Bacteria</taxon>
        <taxon>Pseudomonadati</taxon>
        <taxon>Thermodesulfobacteriota</taxon>
        <taxon>Desulfobacteria</taxon>
        <taxon>Desulfobacterales</taxon>
        <taxon>Desulfosarcinaceae</taxon>
        <taxon>Desulfosarcina</taxon>
    </lineage>
</organism>
<protein>
    <recommendedName>
        <fullName evidence="2">Sucrose phosphatase-like domain-containing protein</fullName>
    </recommendedName>
</protein>
<dbReference type="OrthoDB" id="7847955at2"/>
<evidence type="ECO:0000256" key="1">
    <source>
        <dbReference type="ARBA" id="ARBA00022801"/>
    </source>
</evidence>
<proteinExistence type="predicted"/>
<dbReference type="InterPro" id="IPR036412">
    <property type="entry name" value="HAD-like_sf"/>
</dbReference>
<dbReference type="PANTHER" id="PTHR46521:SF4">
    <property type="entry name" value="SUCROSE-PHOSPHATASE 2-RELATED"/>
    <property type="match status" value="1"/>
</dbReference>
<evidence type="ECO:0000313" key="4">
    <source>
        <dbReference type="Proteomes" id="UP000427769"/>
    </source>
</evidence>
<dbReference type="GO" id="GO:0016791">
    <property type="term" value="F:phosphatase activity"/>
    <property type="evidence" value="ECO:0007669"/>
    <property type="project" value="UniProtKB-ARBA"/>
</dbReference>
<evidence type="ECO:0000313" key="3">
    <source>
        <dbReference type="EMBL" id="BBO78165.1"/>
    </source>
</evidence>
<feature type="domain" description="Sucrose phosphatase-like" evidence="2">
    <location>
        <begin position="3"/>
        <end position="271"/>
    </location>
</feature>
<dbReference type="Pfam" id="PF05116">
    <property type="entry name" value="S6PP"/>
    <property type="match status" value="1"/>
</dbReference>
<dbReference type="InterPro" id="IPR051518">
    <property type="entry name" value="Sucrose_Phosphatase"/>
</dbReference>